<name>A0ABN7SNE0_OIKDI</name>
<dbReference type="Proteomes" id="UP001158576">
    <property type="component" value="Chromosome YSR"/>
</dbReference>
<evidence type="ECO:0000256" key="1">
    <source>
        <dbReference type="SAM" id="MobiDB-lite"/>
    </source>
</evidence>
<evidence type="ECO:0000313" key="2">
    <source>
        <dbReference type="EMBL" id="CAG5101487.1"/>
    </source>
</evidence>
<organism evidence="2 3">
    <name type="scientific">Oikopleura dioica</name>
    <name type="common">Tunicate</name>
    <dbReference type="NCBI Taxonomy" id="34765"/>
    <lineage>
        <taxon>Eukaryota</taxon>
        <taxon>Metazoa</taxon>
        <taxon>Chordata</taxon>
        <taxon>Tunicata</taxon>
        <taxon>Appendicularia</taxon>
        <taxon>Copelata</taxon>
        <taxon>Oikopleuridae</taxon>
        <taxon>Oikopleura</taxon>
    </lineage>
</organism>
<protein>
    <submittedName>
        <fullName evidence="2">Oidioi.mRNA.OKI2018_I69.YSR.g17137.t1.cds</fullName>
    </submittedName>
</protein>
<evidence type="ECO:0000313" key="3">
    <source>
        <dbReference type="Proteomes" id="UP001158576"/>
    </source>
</evidence>
<dbReference type="EMBL" id="OU015570">
    <property type="protein sequence ID" value="CAG5101487.1"/>
    <property type="molecule type" value="Genomic_DNA"/>
</dbReference>
<proteinExistence type="predicted"/>
<keyword evidence="3" id="KW-1185">Reference proteome</keyword>
<reference evidence="2 3" key="1">
    <citation type="submission" date="2021-04" db="EMBL/GenBank/DDBJ databases">
        <authorList>
            <person name="Bliznina A."/>
        </authorList>
    </citation>
    <scope>NUCLEOTIDE SEQUENCE [LARGE SCALE GENOMIC DNA]</scope>
</reference>
<gene>
    <name evidence="2" type="ORF">OKIOD_LOCUS8695</name>
</gene>
<feature type="region of interest" description="Disordered" evidence="1">
    <location>
        <begin position="291"/>
        <end position="313"/>
    </location>
</feature>
<accession>A0ABN7SNE0</accession>
<sequence>MHGLCRQGRVLPAGTRFNPEVSPYSADEVNIKATDIKTKAANGTDLKWWRPHDIIEDMVKTEEIEGQENFADDEKMIYFFRENKLNAKERLNPRNFLMESVFCDPKPIPKDQFQQGGMTLGTGMSEYDIELSAGPVPKMIIFTGMPYSQASTMTFEKCISKTTMEHPSFKIQEFTIYIDGQPAYRSPWSTATQHYINFMKHNGRWENAATASGLDYFVFKGQNWLVPLIFDNDGEGQTALVTAKIKFADTLVQQWDAMIMRLPVRELFLDAKAREASVVGTARVMKTTACGTKRRAETIPPPPKVAPKRRRKG</sequence>